<evidence type="ECO:0000313" key="2">
    <source>
        <dbReference type="EMBL" id="KAF1842161.1"/>
    </source>
</evidence>
<dbReference type="AlphaFoldDB" id="A0A9P4GAU4"/>
<dbReference type="Proteomes" id="UP000800039">
    <property type="component" value="Unassembled WGS sequence"/>
</dbReference>
<evidence type="ECO:0000313" key="3">
    <source>
        <dbReference type="Proteomes" id="UP000800039"/>
    </source>
</evidence>
<reference evidence="2" key="1">
    <citation type="submission" date="2020-01" db="EMBL/GenBank/DDBJ databases">
        <authorList>
            <consortium name="DOE Joint Genome Institute"/>
            <person name="Haridas S."/>
            <person name="Albert R."/>
            <person name="Binder M."/>
            <person name="Bloem J."/>
            <person name="Labutti K."/>
            <person name="Salamov A."/>
            <person name="Andreopoulos B."/>
            <person name="Baker S.E."/>
            <person name="Barry K."/>
            <person name="Bills G."/>
            <person name="Bluhm B.H."/>
            <person name="Cannon C."/>
            <person name="Castanera R."/>
            <person name="Culley D.E."/>
            <person name="Daum C."/>
            <person name="Ezra D."/>
            <person name="Gonzalez J.B."/>
            <person name="Henrissat B."/>
            <person name="Kuo A."/>
            <person name="Liang C."/>
            <person name="Lipzen A."/>
            <person name="Lutzoni F."/>
            <person name="Magnuson J."/>
            <person name="Mondo S."/>
            <person name="Nolan M."/>
            <person name="Ohm R."/>
            <person name="Pangilinan J."/>
            <person name="Park H.-J."/>
            <person name="Ramirez L."/>
            <person name="Alfaro M."/>
            <person name="Sun H."/>
            <person name="Tritt A."/>
            <person name="Yoshinaga Y."/>
            <person name="Zwiers L.-H."/>
            <person name="Turgeon B.G."/>
            <person name="Goodwin S.B."/>
            <person name="Spatafora J.W."/>
            <person name="Crous P.W."/>
            <person name="Grigoriev I.V."/>
        </authorList>
    </citation>
    <scope>NUCLEOTIDE SEQUENCE</scope>
    <source>
        <strain evidence="2">CBS 394.84</strain>
    </source>
</reference>
<protein>
    <submittedName>
        <fullName evidence="2">Uncharacterized protein</fullName>
    </submittedName>
</protein>
<feature type="compositionally biased region" description="Low complexity" evidence="1">
    <location>
        <begin position="100"/>
        <end position="116"/>
    </location>
</feature>
<evidence type="ECO:0000256" key="1">
    <source>
        <dbReference type="SAM" id="MobiDB-lite"/>
    </source>
</evidence>
<accession>A0A9P4GAU4</accession>
<dbReference type="GeneID" id="63849390"/>
<proteinExistence type="predicted"/>
<gene>
    <name evidence="2" type="ORF">K460DRAFT_358810</name>
</gene>
<name>A0A9P4GAU4_9PLEO</name>
<dbReference type="RefSeq" id="XP_040784724.1">
    <property type="nucleotide sequence ID" value="XM_040932138.1"/>
</dbReference>
<sequence>MQSKMYPYTASYQEFNPGNPPQPLSSNYTPQPPYRPPPPRPHYQHQPHSAQPYLAPPCPTQLPQSGFATLYPNAQWTPLLQPLHPPPSFENGCTFLSSYTISTSPATSPSPIPQTAHVTDSPPSQVKPDPEPEVEISIPANLESGTEDETFNTPDSSPRGSVDFKQSISALKIIVPTLETVTDGSLHEIEDLVDLHRRAWSEAKSRAQEFANKQASIAGVEPRRASPTIQ</sequence>
<feature type="region of interest" description="Disordered" evidence="1">
    <location>
        <begin position="209"/>
        <end position="230"/>
    </location>
</feature>
<dbReference type="EMBL" id="ML976618">
    <property type="protein sequence ID" value="KAF1842161.1"/>
    <property type="molecule type" value="Genomic_DNA"/>
</dbReference>
<feature type="compositionally biased region" description="Pro residues" evidence="1">
    <location>
        <begin position="30"/>
        <end position="41"/>
    </location>
</feature>
<feature type="region of interest" description="Disordered" evidence="1">
    <location>
        <begin position="1"/>
        <end position="61"/>
    </location>
</feature>
<comment type="caution">
    <text evidence="2">The sequence shown here is derived from an EMBL/GenBank/DDBJ whole genome shotgun (WGS) entry which is preliminary data.</text>
</comment>
<feature type="region of interest" description="Disordered" evidence="1">
    <location>
        <begin position="100"/>
        <end position="162"/>
    </location>
</feature>
<feature type="compositionally biased region" description="Polar residues" evidence="1">
    <location>
        <begin position="151"/>
        <end position="162"/>
    </location>
</feature>
<keyword evidence="3" id="KW-1185">Reference proteome</keyword>
<organism evidence="2 3">
    <name type="scientific">Cucurbitaria berberidis CBS 394.84</name>
    <dbReference type="NCBI Taxonomy" id="1168544"/>
    <lineage>
        <taxon>Eukaryota</taxon>
        <taxon>Fungi</taxon>
        <taxon>Dikarya</taxon>
        <taxon>Ascomycota</taxon>
        <taxon>Pezizomycotina</taxon>
        <taxon>Dothideomycetes</taxon>
        <taxon>Pleosporomycetidae</taxon>
        <taxon>Pleosporales</taxon>
        <taxon>Pleosporineae</taxon>
        <taxon>Cucurbitariaceae</taxon>
        <taxon>Cucurbitaria</taxon>
    </lineage>
</organism>